<keyword evidence="3" id="KW-1185">Reference proteome</keyword>
<keyword evidence="1" id="KW-0732">Signal</keyword>
<sequence>MKNTLIVLFLVFATTLVKAQNMPLSYTFGGKYNDRYKFSNLMAMTSDGNGGYLLVRAYYTGLILKPKGYYIERYDKDLSLLSEYNFKIKDLDFVDAFVNNGQLNLLFLQYNQRSESYEYVVQSSPLENMGFSPKTILSIPSIRVDSPLEKNYYNRNFSSGFTTTVLFNKDKSAFAISAHFKKKSDNQHFIYLFDNSLNKLITHDFSSQIEEKNYAFENIEVSKDKSVIYLIGKAYFKKKRFAITERKFQYELVRITTNNDEKTQTFDGPGKFSEALIPILTGNRLLCVGFYADRKDNRYNGLTYVDIDPESLEIRTKKYDPFSQQFMKDKFGKEMDKEIKNLVFKNVSLTSDGSILFNAEEEFVTDSYQSDGGGNRIKINRYHYNDIVSAKLDSSGNMVWARNINKSEVTQGDGAYASYSTYTNGDTTYFFISTAAENPQQLGVDRIVFRQGYTHNRNVFAIELDALGHMSWEKVIDDKEARLPLMVSLPYIDYINDTVLFYAKRGNKKQLVKVSVGS</sequence>
<dbReference type="AlphaFoldDB" id="A0AAE3JR32"/>
<reference evidence="2" key="1">
    <citation type="submission" date="2023-02" db="EMBL/GenBank/DDBJ databases">
        <title>Genome of Flavobacteriaceae gen. nov. sp. strain F89.</title>
        <authorList>
            <person name="Wang Y."/>
        </authorList>
    </citation>
    <scope>NUCLEOTIDE SEQUENCE</scope>
    <source>
        <strain evidence="2">F89</strain>
    </source>
</reference>
<feature type="chain" id="PRO_5042184672" evidence="1">
    <location>
        <begin position="20"/>
        <end position="518"/>
    </location>
</feature>
<evidence type="ECO:0000313" key="3">
    <source>
        <dbReference type="Proteomes" id="UP001200642"/>
    </source>
</evidence>
<evidence type="ECO:0000313" key="2">
    <source>
        <dbReference type="EMBL" id="MCG2460888.1"/>
    </source>
</evidence>
<feature type="signal peptide" evidence="1">
    <location>
        <begin position="1"/>
        <end position="19"/>
    </location>
</feature>
<accession>A0AAE3JR32</accession>
<organism evidence="2 3">
    <name type="scientific">Cerina litoralis</name>
    <dbReference type="NCBI Taxonomy" id="2874477"/>
    <lineage>
        <taxon>Bacteria</taxon>
        <taxon>Pseudomonadati</taxon>
        <taxon>Bacteroidota</taxon>
        <taxon>Flavobacteriia</taxon>
        <taxon>Flavobacteriales</taxon>
        <taxon>Flavobacteriaceae</taxon>
        <taxon>Cerina</taxon>
    </lineage>
</organism>
<gene>
    <name evidence="2" type="ORF">K8352_09015</name>
</gene>
<evidence type="ECO:0000256" key="1">
    <source>
        <dbReference type="SAM" id="SignalP"/>
    </source>
</evidence>
<dbReference type="RefSeq" id="WP_317902035.1">
    <property type="nucleotide sequence ID" value="NZ_JAIRBC010000011.1"/>
</dbReference>
<proteinExistence type="predicted"/>
<protein>
    <submittedName>
        <fullName evidence="2">Uncharacterized protein</fullName>
    </submittedName>
</protein>
<dbReference type="Proteomes" id="UP001200642">
    <property type="component" value="Unassembled WGS sequence"/>
</dbReference>
<name>A0AAE3JR32_9FLAO</name>
<comment type="caution">
    <text evidence="2">The sequence shown here is derived from an EMBL/GenBank/DDBJ whole genome shotgun (WGS) entry which is preliminary data.</text>
</comment>
<dbReference type="EMBL" id="JAIRBC010000011">
    <property type="protein sequence ID" value="MCG2460888.1"/>
    <property type="molecule type" value="Genomic_DNA"/>
</dbReference>